<dbReference type="InterPro" id="IPR038765">
    <property type="entry name" value="Papain-like_cys_pep_sf"/>
</dbReference>
<proteinExistence type="inferred from homology"/>
<dbReference type="EMBL" id="JAHWGI010000505">
    <property type="protein sequence ID" value="KAK3916264.1"/>
    <property type="molecule type" value="Genomic_DNA"/>
</dbReference>
<dbReference type="GO" id="GO:0006508">
    <property type="term" value="P:proteolysis"/>
    <property type="evidence" value="ECO:0007669"/>
    <property type="project" value="UniProtKB-KW"/>
</dbReference>
<dbReference type="InterPro" id="IPR011011">
    <property type="entry name" value="Znf_FYVE_PHD"/>
</dbReference>
<dbReference type="PANTHER" id="PTHR12606:SF141">
    <property type="entry name" value="GH15225P-RELATED"/>
    <property type="match status" value="1"/>
</dbReference>
<keyword evidence="7" id="KW-0862">Zinc</keyword>
<feature type="domain" description="Ubiquitin-like protease family profile" evidence="8">
    <location>
        <begin position="381"/>
        <end position="553"/>
    </location>
</feature>
<evidence type="ECO:0000256" key="6">
    <source>
        <dbReference type="ARBA" id="ARBA00022807"/>
    </source>
</evidence>
<dbReference type="PANTHER" id="PTHR12606">
    <property type="entry name" value="SENTRIN/SUMO-SPECIFIC PROTEASE"/>
    <property type="match status" value="1"/>
</dbReference>
<dbReference type="GO" id="GO:0016926">
    <property type="term" value="P:protein desumoylation"/>
    <property type="evidence" value="ECO:0007669"/>
    <property type="project" value="TreeGrafter"/>
</dbReference>
<dbReference type="Pfam" id="PF02902">
    <property type="entry name" value="Peptidase_C48"/>
    <property type="match status" value="1"/>
</dbReference>
<keyword evidence="6" id="KW-0788">Thiol protease</keyword>
<dbReference type="GO" id="GO:0008270">
    <property type="term" value="F:zinc ion binding"/>
    <property type="evidence" value="ECO:0007669"/>
    <property type="project" value="UniProtKB-KW"/>
</dbReference>
<keyword evidence="2 9" id="KW-0645">Protease</keyword>
<dbReference type="SMART" id="SM00249">
    <property type="entry name" value="PHD"/>
    <property type="match status" value="1"/>
</dbReference>
<keyword evidence="4" id="KW-0863">Zinc-finger</keyword>
<dbReference type="GO" id="GO:0005634">
    <property type="term" value="C:nucleus"/>
    <property type="evidence" value="ECO:0007669"/>
    <property type="project" value="TreeGrafter"/>
</dbReference>
<evidence type="ECO:0000256" key="7">
    <source>
        <dbReference type="ARBA" id="ARBA00022833"/>
    </source>
</evidence>
<protein>
    <submittedName>
        <fullName evidence="9">Sentrin-specific protease</fullName>
    </submittedName>
</protein>
<evidence type="ECO:0000313" key="10">
    <source>
        <dbReference type="Proteomes" id="UP001219518"/>
    </source>
</evidence>
<dbReference type="PROSITE" id="PS50600">
    <property type="entry name" value="ULP_PROTEASE"/>
    <property type="match status" value="1"/>
</dbReference>
<evidence type="ECO:0000256" key="4">
    <source>
        <dbReference type="ARBA" id="ARBA00022771"/>
    </source>
</evidence>
<evidence type="ECO:0000256" key="5">
    <source>
        <dbReference type="ARBA" id="ARBA00022801"/>
    </source>
</evidence>
<comment type="caution">
    <text evidence="9">The sequence shown here is derived from an EMBL/GenBank/DDBJ whole genome shotgun (WGS) entry which is preliminary data.</text>
</comment>
<organism evidence="9 10">
    <name type="scientific">Frankliniella fusca</name>
    <dbReference type="NCBI Taxonomy" id="407009"/>
    <lineage>
        <taxon>Eukaryota</taxon>
        <taxon>Metazoa</taxon>
        <taxon>Ecdysozoa</taxon>
        <taxon>Arthropoda</taxon>
        <taxon>Hexapoda</taxon>
        <taxon>Insecta</taxon>
        <taxon>Pterygota</taxon>
        <taxon>Neoptera</taxon>
        <taxon>Paraneoptera</taxon>
        <taxon>Thysanoptera</taxon>
        <taxon>Terebrantia</taxon>
        <taxon>Thripoidea</taxon>
        <taxon>Thripidae</taxon>
        <taxon>Frankliniella</taxon>
    </lineage>
</organism>
<accession>A0AAE1LEZ4</accession>
<evidence type="ECO:0000256" key="2">
    <source>
        <dbReference type="ARBA" id="ARBA00022670"/>
    </source>
</evidence>
<dbReference type="InterPro" id="IPR003653">
    <property type="entry name" value="Peptidase_C48_C"/>
</dbReference>
<dbReference type="AlphaFoldDB" id="A0AAE1LEZ4"/>
<evidence type="ECO:0000259" key="8">
    <source>
        <dbReference type="PROSITE" id="PS50600"/>
    </source>
</evidence>
<sequence length="707" mass="80941">MDSKFYSEEVKQSTEALAKILGVEKSEISAEKPNGPDLPTSIPEDDNASSAFKTTYNDSPFFYKFNKVFVDVANITRDPEPSAVVTLKRNGLNVPGGADYLLRYMLPYYPMWSRYVQTMVLPDSTNPLSNSAVELRFKLLKEETWVRKKYSKVNRFVRHTIKDTHERILSYQFPANFKKYKKRKGKTDKDYFIELDADDPTNENSSITKKRKKIVDFKDVAEKEFPSKRKVVEKWKKSSVRLPGGYFFAKRTRQYAAKLDETIKEIKENEDQDSAGPGTEFSPLDKTSHSCIKCNQFVSTKDVLATREGTFECFGCIIGIKVPEAVLTVSSDESSAIPPTVSVRKKRHLTKDSNGKLDTFTPNFPWEERRTFPFYSAQFLYTVKGFNLKENDFDSFDRWLNDYIIDSFLQVITDPSVLKEPEACINTISCLALENMTMGLDSVFIKASNSDMLFNDIWLVPSHVRRNHWILFLVLIKTKKIIILDSLPRKDEPCNDVIEHLQILRLVIQASHMHSYGTPLDWSEWGIYYPPVVHIQSNGSDCGVFVCMWANAICTGKSPKNLSKHSNNVRAWMCEELLSRADITPIPIPKDVNSDEDFIIRVYDEMDANIVAGVHKINKPWETLPPPVILHETIDDNHTGYFLASIMDHLWTATSELCGAPNGCKKGNKVMYRCEMCPEYYHTECVGGKKPLDVEEYYLCPKHIQGT</sequence>
<evidence type="ECO:0000313" key="9">
    <source>
        <dbReference type="EMBL" id="KAK3916264.1"/>
    </source>
</evidence>
<evidence type="ECO:0000256" key="3">
    <source>
        <dbReference type="ARBA" id="ARBA00022723"/>
    </source>
</evidence>
<reference evidence="9" key="2">
    <citation type="journal article" date="2023" name="BMC Genomics">
        <title>Pest status, molecular evolution, and epigenetic factors derived from the genome assembly of Frankliniella fusca, a thysanopteran phytovirus vector.</title>
        <authorList>
            <person name="Catto M.A."/>
            <person name="Labadie P.E."/>
            <person name="Jacobson A.L."/>
            <person name="Kennedy G.G."/>
            <person name="Srinivasan R."/>
            <person name="Hunt B.G."/>
        </authorList>
    </citation>
    <scope>NUCLEOTIDE SEQUENCE</scope>
    <source>
        <strain evidence="9">PL_HMW_Pooled</strain>
    </source>
</reference>
<dbReference type="Proteomes" id="UP001219518">
    <property type="component" value="Unassembled WGS sequence"/>
</dbReference>
<dbReference type="InterPro" id="IPR001965">
    <property type="entry name" value="Znf_PHD"/>
</dbReference>
<keyword evidence="10" id="KW-1185">Reference proteome</keyword>
<dbReference type="SUPFAM" id="SSF57903">
    <property type="entry name" value="FYVE/PHD zinc finger"/>
    <property type="match status" value="1"/>
</dbReference>
<dbReference type="SUPFAM" id="SSF54001">
    <property type="entry name" value="Cysteine proteinases"/>
    <property type="match status" value="1"/>
</dbReference>
<gene>
    <name evidence="9" type="ORF">KUF71_006132</name>
</gene>
<dbReference type="Gene3D" id="3.40.395.10">
    <property type="entry name" value="Adenoviral Proteinase, Chain A"/>
    <property type="match status" value="1"/>
</dbReference>
<evidence type="ECO:0000256" key="1">
    <source>
        <dbReference type="ARBA" id="ARBA00005234"/>
    </source>
</evidence>
<comment type="similarity">
    <text evidence="1">Belongs to the peptidase C48 family.</text>
</comment>
<dbReference type="GO" id="GO:0016929">
    <property type="term" value="F:deSUMOylase activity"/>
    <property type="evidence" value="ECO:0007669"/>
    <property type="project" value="TreeGrafter"/>
</dbReference>
<name>A0AAE1LEZ4_9NEOP</name>
<keyword evidence="5" id="KW-0378">Hydrolase</keyword>
<reference evidence="9" key="1">
    <citation type="submission" date="2021-07" db="EMBL/GenBank/DDBJ databases">
        <authorList>
            <person name="Catto M.A."/>
            <person name="Jacobson A."/>
            <person name="Kennedy G."/>
            <person name="Labadie P."/>
            <person name="Hunt B.G."/>
            <person name="Srinivasan R."/>
        </authorList>
    </citation>
    <scope>NUCLEOTIDE SEQUENCE</scope>
    <source>
        <strain evidence="9">PL_HMW_Pooled</strain>
        <tissue evidence="9">Head</tissue>
    </source>
</reference>
<keyword evidence="3" id="KW-0479">Metal-binding</keyword>